<dbReference type="PROSITE" id="PS51257">
    <property type="entry name" value="PROKAR_LIPOPROTEIN"/>
    <property type="match status" value="1"/>
</dbReference>
<sequence length="228" mass="26153" precursor="true">MIKKLISGLCIVTSILFFTGCNNIQPKQIAEIKNIGIICTLDNNLNAHEDGLTKFGTYDDIIDVSNWKINELVSNKFKEKLSNKYVTKIINKNDPDVLMLEEENTYDLKKEYIRKLMNKNSVNTVIVIKKANPVDTSWTGGLSVNRAKIILLPSLQSGTLYFQITFYQRINGVIDFENQMLISGFKLDDTFWDEENRTINKVKLPELEVMFKGKVTTLVNKYITDNKL</sequence>
<dbReference type="KEGG" id="ant:Arnit_0991"/>
<dbReference type="AlphaFoldDB" id="D5V373"/>
<dbReference type="Proteomes" id="UP000000939">
    <property type="component" value="Chromosome"/>
</dbReference>
<reference evidence="1 2" key="1">
    <citation type="journal article" date="2010" name="Stand. Genomic Sci.">
        <title>Complete genome sequence of Arcobacter nitrofigilis type strain (CI).</title>
        <authorList>
            <person name="Pati A."/>
            <person name="Gronow S."/>
            <person name="Lapidus A."/>
            <person name="Copeland A."/>
            <person name="Glavina Del Rio T."/>
            <person name="Nolan M."/>
            <person name="Lucas S."/>
            <person name="Tice H."/>
            <person name="Cheng J.F."/>
            <person name="Han C."/>
            <person name="Chertkov O."/>
            <person name="Bruce D."/>
            <person name="Tapia R."/>
            <person name="Goodwin L."/>
            <person name="Pitluck S."/>
            <person name="Liolios K."/>
            <person name="Ivanova N."/>
            <person name="Mavromatis K."/>
            <person name="Chen A."/>
            <person name="Palaniappan K."/>
            <person name="Land M."/>
            <person name="Hauser L."/>
            <person name="Chang Y.J."/>
            <person name="Jeffries C.D."/>
            <person name="Detter J.C."/>
            <person name="Rohde M."/>
            <person name="Goker M."/>
            <person name="Bristow J."/>
            <person name="Eisen J.A."/>
            <person name="Markowitz V."/>
            <person name="Hugenholtz P."/>
            <person name="Klenk H.P."/>
            <person name="Kyrpides N.C."/>
        </authorList>
    </citation>
    <scope>NUCLEOTIDE SEQUENCE [LARGE SCALE GENOMIC DNA]</scope>
    <source>
        <strain evidence="2">ATCC 33309 / DSM 7299 / CCUG 15893 / LMG 7604 / NCTC 12251 / CI</strain>
    </source>
</reference>
<dbReference type="RefSeq" id="WP_013134800.1">
    <property type="nucleotide sequence ID" value="NC_014166.1"/>
</dbReference>
<protein>
    <recommendedName>
        <fullName evidence="3">Lipoprotein</fullName>
    </recommendedName>
</protein>
<evidence type="ECO:0008006" key="3">
    <source>
        <dbReference type="Google" id="ProtNLM"/>
    </source>
</evidence>
<name>D5V373_ARCNC</name>
<dbReference type="STRING" id="572480.Arnit_0991"/>
<evidence type="ECO:0000313" key="2">
    <source>
        <dbReference type="Proteomes" id="UP000000939"/>
    </source>
</evidence>
<dbReference type="HOGENOM" id="CLU_1212773_0_0_7"/>
<dbReference type="EMBL" id="CP001999">
    <property type="protein sequence ID" value="ADG92655.1"/>
    <property type="molecule type" value="Genomic_DNA"/>
</dbReference>
<proteinExistence type="predicted"/>
<organism evidence="1 2">
    <name type="scientific">Arcobacter nitrofigilis (strain ATCC 33309 / DSM 7299 / CCUG 15893 / LMG 7604 / NCTC 12251 / CI)</name>
    <name type="common">Campylobacter nitrofigilis</name>
    <dbReference type="NCBI Taxonomy" id="572480"/>
    <lineage>
        <taxon>Bacteria</taxon>
        <taxon>Pseudomonadati</taxon>
        <taxon>Campylobacterota</taxon>
        <taxon>Epsilonproteobacteria</taxon>
        <taxon>Campylobacterales</taxon>
        <taxon>Arcobacteraceae</taxon>
        <taxon>Arcobacter</taxon>
    </lineage>
</organism>
<keyword evidence="2" id="KW-1185">Reference proteome</keyword>
<accession>D5V373</accession>
<gene>
    <name evidence="1" type="ordered locus">Arnit_0991</name>
</gene>
<evidence type="ECO:0000313" key="1">
    <source>
        <dbReference type="EMBL" id="ADG92655.1"/>
    </source>
</evidence>